<dbReference type="AlphaFoldDB" id="A0A2S9M974"/>
<protein>
    <submittedName>
        <fullName evidence="1">Uncharacterized protein</fullName>
    </submittedName>
</protein>
<organism evidence="1 2">
    <name type="scientific">Burkholderia multivorans</name>
    <dbReference type="NCBI Taxonomy" id="87883"/>
    <lineage>
        <taxon>Bacteria</taxon>
        <taxon>Pseudomonadati</taxon>
        <taxon>Pseudomonadota</taxon>
        <taxon>Betaproteobacteria</taxon>
        <taxon>Burkholderiales</taxon>
        <taxon>Burkholderiaceae</taxon>
        <taxon>Burkholderia</taxon>
        <taxon>Burkholderia cepacia complex</taxon>
    </lineage>
</organism>
<accession>A0A2S9M974</accession>
<sequence>MMQTRPARMRRYASPRHIAHRDAATRPCTSRGYPQILLASLWIGCAYDAQAVDRKRFVSVAENAARGSFVPPAGGDCRGACRALVHRFCWQACG</sequence>
<evidence type="ECO:0000313" key="2">
    <source>
        <dbReference type="Proteomes" id="UP000238982"/>
    </source>
</evidence>
<proteinExistence type="predicted"/>
<evidence type="ECO:0000313" key="1">
    <source>
        <dbReference type="EMBL" id="PRF53546.1"/>
    </source>
</evidence>
<reference evidence="1 2" key="1">
    <citation type="submission" date="2018-03" db="EMBL/GenBank/DDBJ databases">
        <authorList>
            <person name="Keele B.F."/>
        </authorList>
    </citation>
    <scope>NUCLEOTIDE SEQUENCE [LARGE SCALE GENOMIC DNA]</scope>
    <source>
        <strain evidence="1 2">AU19729</strain>
    </source>
</reference>
<gene>
    <name evidence="1" type="ORF">C6Q15_30325</name>
</gene>
<dbReference type="Proteomes" id="UP000238982">
    <property type="component" value="Unassembled WGS sequence"/>
</dbReference>
<name>A0A2S9M974_9BURK</name>
<dbReference type="EMBL" id="PVGH01000115">
    <property type="protein sequence ID" value="PRF53546.1"/>
    <property type="molecule type" value="Genomic_DNA"/>
</dbReference>
<comment type="caution">
    <text evidence="1">The sequence shown here is derived from an EMBL/GenBank/DDBJ whole genome shotgun (WGS) entry which is preliminary data.</text>
</comment>